<accession>A0A3M0JGD4</accession>
<sequence>MGGTRGNMIGITRKGNEKMPLLGILEREQKATENGDDSPENPMIVSDPYLDGLRLELTSPHHTWTRPLTALSSSADPFRLLELKPACLMKMPRREDRRHPEPLSAIQCIKRDRCKPQM</sequence>
<dbReference type="AlphaFoldDB" id="A0A3M0JGD4"/>
<gene>
    <name evidence="2" type="ORF">DUI87_25656</name>
</gene>
<dbReference type="EMBL" id="QRBI01000155">
    <property type="protein sequence ID" value="RMB97799.1"/>
    <property type="molecule type" value="Genomic_DNA"/>
</dbReference>
<reference evidence="2 3" key="1">
    <citation type="submission" date="2018-07" db="EMBL/GenBank/DDBJ databases">
        <title>A high quality draft genome assembly of the barn swallow (H. rustica rustica).</title>
        <authorList>
            <person name="Formenti G."/>
            <person name="Chiara M."/>
            <person name="Poveda L."/>
            <person name="Francoijs K.-J."/>
            <person name="Bonisoli-Alquati A."/>
            <person name="Canova L."/>
            <person name="Gianfranceschi L."/>
            <person name="Horner D.S."/>
            <person name="Saino N."/>
        </authorList>
    </citation>
    <scope>NUCLEOTIDE SEQUENCE [LARGE SCALE GENOMIC DNA]</scope>
    <source>
        <strain evidence="2">Chelidonia</strain>
        <tissue evidence="2">Blood</tissue>
    </source>
</reference>
<evidence type="ECO:0000256" key="1">
    <source>
        <dbReference type="SAM" id="MobiDB-lite"/>
    </source>
</evidence>
<evidence type="ECO:0000313" key="3">
    <source>
        <dbReference type="Proteomes" id="UP000269221"/>
    </source>
</evidence>
<protein>
    <submittedName>
        <fullName evidence="2">Uncharacterized protein</fullName>
    </submittedName>
</protein>
<dbReference type="Proteomes" id="UP000269221">
    <property type="component" value="Unassembled WGS sequence"/>
</dbReference>
<keyword evidence="3" id="KW-1185">Reference proteome</keyword>
<feature type="region of interest" description="Disordered" evidence="1">
    <location>
        <begin position="26"/>
        <end position="46"/>
    </location>
</feature>
<evidence type="ECO:0000313" key="2">
    <source>
        <dbReference type="EMBL" id="RMB97799.1"/>
    </source>
</evidence>
<organism evidence="2 3">
    <name type="scientific">Hirundo rustica rustica</name>
    <dbReference type="NCBI Taxonomy" id="333673"/>
    <lineage>
        <taxon>Eukaryota</taxon>
        <taxon>Metazoa</taxon>
        <taxon>Chordata</taxon>
        <taxon>Craniata</taxon>
        <taxon>Vertebrata</taxon>
        <taxon>Euteleostomi</taxon>
        <taxon>Archelosauria</taxon>
        <taxon>Archosauria</taxon>
        <taxon>Dinosauria</taxon>
        <taxon>Saurischia</taxon>
        <taxon>Theropoda</taxon>
        <taxon>Coelurosauria</taxon>
        <taxon>Aves</taxon>
        <taxon>Neognathae</taxon>
        <taxon>Neoaves</taxon>
        <taxon>Telluraves</taxon>
        <taxon>Australaves</taxon>
        <taxon>Passeriformes</taxon>
        <taxon>Sylvioidea</taxon>
        <taxon>Hirundinidae</taxon>
        <taxon>Hirundo</taxon>
    </lineage>
</organism>
<name>A0A3M0JGD4_HIRRU</name>
<comment type="caution">
    <text evidence="2">The sequence shown here is derived from an EMBL/GenBank/DDBJ whole genome shotgun (WGS) entry which is preliminary data.</text>
</comment>
<proteinExistence type="predicted"/>